<accession>A0A229SP44</accession>
<keyword evidence="2" id="KW-0964">Secreted</keyword>
<feature type="chain" id="PRO_5012985885" description="SD-repeat containing protein B domain-containing protein" evidence="5">
    <location>
        <begin position="31"/>
        <end position="467"/>
    </location>
</feature>
<evidence type="ECO:0000256" key="4">
    <source>
        <dbReference type="SAM" id="MobiDB-lite"/>
    </source>
</evidence>
<dbReference type="AlphaFoldDB" id="A0A229SP44"/>
<dbReference type="InterPro" id="IPR013783">
    <property type="entry name" value="Ig-like_fold"/>
</dbReference>
<keyword evidence="3 5" id="KW-0732">Signal</keyword>
<sequence length="467" mass="48287">MGRFTRSARVACVLTAALTITGLAAAPAFAETGPNLKVTATVQQGRWLPGDDIPVEFTVTNLGDATANHVSGAAYTDSGPYFLIPDEEWGDLRVPGGTSFAPGESRTYHLHGSFSSRPEGTPEVEFTASGELDTDGSDNSVRVTVPLVPAGTTDRMGGHLYGDRDGDGKPSPGEDLAGAKVHTIGIGMSQEVVTTTDAAGRFAFEGLPVSRDFTLYFTDLPDGWVPPSSVGPLRLDGSGANTALEIKASRPLTDVLTETITLDKASYAVGATGTATVTLTNTGAKPLSGLYAGCDPAGSGLELDVPEDQWGAFGPLRHAGELAPGQRLVLKVSGKVPERAAYFGQTGLGCYIDGSGYVGGPYAYALAKVPGKKADAKGQVWTDKNGNGRPDAGEGVAKVKVTLSEDGVHVLSMAQTDANGVATFPQVGVGEYRLRPVGAWTASGDTSVSVVASPYGYGDWSLQVTAR</sequence>
<name>A0A229SP44_9PSEU</name>
<evidence type="ECO:0000256" key="2">
    <source>
        <dbReference type="ARBA" id="ARBA00022525"/>
    </source>
</evidence>
<evidence type="ECO:0000313" key="7">
    <source>
        <dbReference type="EMBL" id="OXM60628.1"/>
    </source>
</evidence>
<evidence type="ECO:0000256" key="5">
    <source>
        <dbReference type="SAM" id="SignalP"/>
    </source>
</evidence>
<feature type="domain" description="SD-repeat containing protein B" evidence="6">
    <location>
        <begin position="379"/>
        <end position="435"/>
    </location>
</feature>
<dbReference type="OrthoDB" id="3694469at2"/>
<dbReference type="EMBL" id="NMUL01000058">
    <property type="protein sequence ID" value="OXM60628.1"/>
    <property type="molecule type" value="Genomic_DNA"/>
</dbReference>
<organism evidence="7 8">
    <name type="scientific">Amycolatopsis vastitatis</name>
    <dbReference type="NCBI Taxonomy" id="1905142"/>
    <lineage>
        <taxon>Bacteria</taxon>
        <taxon>Bacillati</taxon>
        <taxon>Actinomycetota</taxon>
        <taxon>Actinomycetes</taxon>
        <taxon>Pseudonocardiales</taxon>
        <taxon>Pseudonocardiaceae</taxon>
        <taxon>Amycolatopsis</taxon>
    </lineage>
</organism>
<dbReference type="InterPro" id="IPR033764">
    <property type="entry name" value="Sdr_B"/>
</dbReference>
<evidence type="ECO:0000313" key="8">
    <source>
        <dbReference type="Proteomes" id="UP000215199"/>
    </source>
</evidence>
<evidence type="ECO:0000256" key="3">
    <source>
        <dbReference type="ARBA" id="ARBA00022729"/>
    </source>
</evidence>
<comment type="caution">
    <text evidence="7">The sequence shown here is derived from an EMBL/GenBank/DDBJ whole genome shotgun (WGS) entry which is preliminary data.</text>
</comment>
<dbReference type="Pfam" id="PF17210">
    <property type="entry name" value="SdrD_B"/>
    <property type="match status" value="1"/>
</dbReference>
<comment type="subcellular location">
    <subcellularLocation>
        <location evidence="1">Secreted</location>
    </subcellularLocation>
</comment>
<dbReference type="Proteomes" id="UP000215199">
    <property type="component" value="Unassembled WGS sequence"/>
</dbReference>
<protein>
    <recommendedName>
        <fullName evidence="6">SD-repeat containing protein B domain-containing protein</fullName>
    </recommendedName>
</protein>
<feature type="signal peptide" evidence="5">
    <location>
        <begin position="1"/>
        <end position="30"/>
    </location>
</feature>
<evidence type="ECO:0000256" key="1">
    <source>
        <dbReference type="ARBA" id="ARBA00004613"/>
    </source>
</evidence>
<evidence type="ECO:0000259" key="6">
    <source>
        <dbReference type="Pfam" id="PF17210"/>
    </source>
</evidence>
<feature type="region of interest" description="Disordered" evidence="4">
    <location>
        <begin position="152"/>
        <end position="173"/>
    </location>
</feature>
<gene>
    <name evidence="7" type="ORF">CF165_42130</name>
</gene>
<dbReference type="Gene3D" id="2.60.40.10">
    <property type="entry name" value="Immunoglobulins"/>
    <property type="match status" value="3"/>
</dbReference>
<dbReference type="GO" id="GO:0005975">
    <property type="term" value="P:carbohydrate metabolic process"/>
    <property type="evidence" value="ECO:0007669"/>
    <property type="project" value="UniProtKB-ARBA"/>
</dbReference>
<dbReference type="SUPFAM" id="SSF117074">
    <property type="entry name" value="Hypothetical protein PA1324"/>
    <property type="match status" value="2"/>
</dbReference>
<keyword evidence="8" id="KW-1185">Reference proteome</keyword>
<reference evidence="8" key="1">
    <citation type="submission" date="2017-07" db="EMBL/GenBank/DDBJ databases">
        <title>Comparative genome mining reveals phylogenetic distribution patterns of secondary metabolites in Amycolatopsis.</title>
        <authorList>
            <person name="Adamek M."/>
            <person name="Alanjary M."/>
            <person name="Sales-Ortells H."/>
            <person name="Goodfellow M."/>
            <person name="Bull A.T."/>
            <person name="Kalinowski J."/>
            <person name="Ziemert N."/>
        </authorList>
    </citation>
    <scope>NUCLEOTIDE SEQUENCE [LARGE SCALE GENOMIC DNA]</scope>
    <source>
        <strain evidence="8">H5</strain>
    </source>
</reference>
<dbReference type="GO" id="GO:0005576">
    <property type="term" value="C:extracellular region"/>
    <property type="evidence" value="ECO:0007669"/>
    <property type="project" value="UniProtKB-SubCell"/>
</dbReference>
<dbReference type="RefSeq" id="WP_093953181.1">
    <property type="nucleotide sequence ID" value="NZ_NMUL01000058.1"/>
</dbReference>
<proteinExistence type="predicted"/>